<dbReference type="EMBL" id="JAIXMP010000036">
    <property type="protein sequence ID" value="KAI9249217.1"/>
    <property type="molecule type" value="Genomic_DNA"/>
</dbReference>
<feature type="region of interest" description="Disordered" evidence="1">
    <location>
        <begin position="79"/>
        <end position="103"/>
    </location>
</feature>
<evidence type="ECO:0000313" key="2">
    <source>
        <dbReference type="EMBL" id="KAI9249217.1"/>
    </source>
</evidence>
<organism evidence="2 3">
    <name type="scientific">Phascolomyces articulosus</name>
    <dbReference type="NCBI Taxonomy" id="60185"/>
    <lineage>
        <taxon>Eukaryota</taxon>
        <taxon>Fungi</taxon>
        <taxon>Fungi incertae sedis</taxon>
        <taxon>Mucoromycota</taxon>
        <taxon>Mucoromycotina</taxon>
        <taxon>Mucoromycetes</taxon>
        <taxon>Mucorales</taxon>
        <taxon>Lichtheimiaceae</taxon>
        <taxon>Phascolomyces</taxon>
    </lineage>
</organism>
<feature type="compositionally biased region" description="Polar residues" evidence="1">
    <location>
        <begin position="194"/>
        <end position="203"/>
    </location>
</feature>
<feature type="compositionally biased region" description="Polar residues" evidence="1">
    <location>
        <begin position="136"/>
        <end position="147"/>
    </location>
</feature>
<feature type="compositionally biased region" description="Low complexity" evidence="1">
    <location>
        <begin position="79"/>
        <end position="93"/>
    </location>
</feature>
<evidence type="ECO:0000256" key="1">
    <source>
        <dbReference type="SAM" id="MobiDB-lite"/>
    </source>
</evidence>
<proteinExistence type="predicted"/>
<feature type="region of interest" description="Disordered" evidence="1">
    <location>
        <begin position="180"/>
        <end position="203"/>
    </location>
</feature>
<comment type="caution">
    <text evidence="2">The sequence shown here is derived from an EMBL/GenBank/DDBJ whole genome shotgun (WGS) entry which is preliminary data.</text>
</comment>
<feature type="compositionally biased region" description="Low complexity" evidence="1">
    <location>
        <begin position="180"/>
        <end position="193"/>
    </location>
</feature>
<name>A0AAD5K0A9_9FUNG</name>
<reference evidence="2" key="2">
    <citation type="submission" date="2023-02" db="EMBL/GenBank/DDBJ databases">
        <authorList>
            <consortium name="DOE Joint Genome Institute"/>
            <person name="Mondo S.J."/>
            <person name="Chang Y."/>
            <person name="Wang Y."/>
            <person name="Ahrendt S."/>
            <person name="Andreopoulos W."/>
            <person name="Barry K."/>
            <person name="Beard J."/>
            <person name="Benny G.L."/>
            <person name="Blankenship S."/>
            <person name="Bonito G."/>
            <person name="Cuomo C."/>
            <person name="Desiro A."/>
            <person name="Gervers K.A."/>
            <person name="Hundley H."/>
            <person name="Kuo A."/>
            <person name="LaButti K."/>
            <person name="Lang B.F."/>
            <person name="Lipzen A."/>
            <person name="O'Donnell K."/>
            <person name="Pangilinan J."/>
            <person name="Reynolds N."/>
            <person name="Sandor L."/>
            <person name="Smith M.W."/>
            <person name="Tsang A."/>
            <person name="Grigoriev I.V."/>
            <person name="Stajich J.E."/>
            <person name="Spatafora J.W."/>
        </authorList>
    </citation>
    <scope>NUCLEOTIDE SEQUENCE</scope>
    <source>
        <strain evidence="2">RSA 2281</strain>
    </source>
</reference>
<protein>
    <submittedName>
        <fullName evidence="2">Uncharacterized protein</fullName>
    </submittedName>
</protein>
<accession>A0AAD5K0A9</accession>
<feature type="region of interest" description="Disordered" evidence="1">
    <location>
        <begin position="293"/>
        <end position="324"/>
    </location>
</feature>
<dbReference type="Proteomes" id="UP001209540">
    <property type="component" value="Unassembled WGS sequence"/>
</dbReference>
<sequence length="349" mass="39763">MQIQTNDNTTISIPLSFTVSKTSDLHLQDSIKGDTVTPQEWIARELARIRHDIKPRHCPNYEGLLEVLDDMSRFLQQQVPHYQQQQTQQQIQQSPPGPVEEAAMTAEHDRMVAKQLLILQQQQQQRQQQQRWQQQSPTSPTVGSGNNCNTCYNIGGAKFNELVNALVYVIQYHDQHFNSSNNNNINTQNNDSNPAITSNKNDPNPVQLVRVFEDIRIIREQDGGKIKDPILAQQQLFFSLFGHVQLTSHLYRPWEIICEWAKQLVYTRDWHEWMGFGLEAFIKAKSRRATMNNLPYSSSPSNSSTTSNSSSSSSGSSSCGSNHQSGQLMMEQLQALLQNVHLVDKTFRA</sequence>
<reference evidence="2" key="1">
    <citation type="journal article" date="2022" name="IScience">
        <title>Evolution of zygomycete secretomes and the origins of terrestrial fungal ecologies.</title>
        <authorList>
            <person name="Chang Y."/>
            <person name="Wang Y."/>
            <person name="Mondo S."/>
            <person name="Ahrendt S."/>
            <person name="Andreopoulos W."/>
            <person name="Barry K."/>
            <person name="Beard J."/>
            <person name="Benny G.L."/>
            <person name="Blankenship S."/>
            <person name="Bonito G."/>
            <person name="Cuomo C."/>
            <person name="Desiro A."/>
            <person name="Gervers K.A."/>
            <person name="Hundley H."/>
            <person name="Kuo A."/>
            <person name="LaButti K."/>
            <person name="Lang B.F."/>
            <person name="Lipzen A."/>
            <person name="O'Donnell K."/>
            <person name="Pangilinan J."/>
            <person name="Reynolds N."/>
            <person name="Sandor L."/>
            <person name="Smith M.E."/>
            <person name="Tsang A."/>
            <person name="Grigoriev I.V."/>
            <person name="Stajich J.E."/>
            <person name="Spatafora J.W."/>
        </authorList>
    </citation>
    <scope>NUCLEOTIDE SEQUENCE</scope>
    <source>
        <strain evidence="2">RSA 2281</strain>
    </source>
</reference>
<dbReference type="AlphaFoldDB" id="A0AAD5K0A9"/>
<keyword evidence="3" id="KW-1185">Reference proteome</keyword>
<gene>
    <name evidence="2" type="ORF">BDA99DRAFT_542303</name>
</gene>
<feature type="region of interest" description="Disordered" evidence="1">
    <location>
        <begin position="127"/>
        <end position="147"/>
    </location>
</feature>
<evidence type="ECO:0000313" key="3">
    <source>
        <dbReference type="Proteomes" id="UP001209540"/>
    </source>
</evidence>
<feature type="compositionally biased region" description="Low complexity" evidence="1">
    <location>
        <begin position="297"/>
        <end position="324"/>
    </location>
</feature>